<gene>
    <name evidence="2" type="ORF">PHYSODRAFT_345608</name>
</gene>
<feature type="region of interest" description="Disordered" evidence="1">
    <location>
        <begin position="21"/>
        <end position="109"/>
    </location>
</feature>
<organism evidence="2 3">
    <name type="scientific">Phytophthora sojae (strain P6497)</name>
    <name type="common">Soybean stem and root rot agent</name>
    <name type="synonym">Phytophthora megasperma f. sp. glycines</name>
    <dbReference type="NCBI Taxonomy" id="1094619"/>
    <lineage>
        <taxon>Eukaryota</taxon>
        <taxon>Sar</taxon>
        <taxon>Stramenopiles</taxon>
        <taxon>Oomycota</taxon>
        <taxon>Peronosporomycetes</taxon>
        <taxon>Peronosporales</taxon>
        <taxon>Peronosporaceae</taxon>
        <taxon>Phytophthora</taxon>
    </lineage>
</organism>
<reference evidence="2 3" key="1">
    <citation type="journal article" date="2006" name="Science">
        <title>Phytophthora genome sequences uncover evolutionary origins and mechanisms of pathogenesis.</title>
        <authorList>
            <person name="Tyler B.M."/>
            <person name="Tripathy S."/>
            <person name="Zhang X."/>
            <person name="Dehal P."/>
            <person name="Jiang R.H."/>
            <person name="Aerts A."/>
            <person name="Arredondo F.D."/>
            <person name="Baxter L."/>
            <person name="Bensasson D."/>
            <person name="Beynon J.L."/>
            <person name="Chapman J."/>
            <person name="Damasceno C.M."/>
            <person name="Dorrance A.E."/>
            <person name="Dou D."/>
            <person name="Dickerman A.W."/>
            <person name="Dubchak I.L."/>
            <person name="Garbelotto M."/>
            <person name="Gijzen M."/>
            <person name="Gordon S.G."/>
            <person name="Govers F."/>
            <person name="Grunwald N.J."/>
            <person name="Huang W."/>
            <person name="Ivors K.L."/>
            <person name="Jones R.W."/>
            <person name="Kamoun S."/>
            <person name="Krampis K."/>
            <person name="Lamour K.H."/>
            <person name="Lee M.K."/>
            <person name="McDonald W.H."/>
            <person name="Medina M."/>
            <person name="Meijer H.J."/>
            <person name="Nordberg E.K."/>
            <person name="Maclean D.J."/>
            <person name="Ospina-Giraldo M.D."/>
            <person name="Morris P.F."/>
            <person name="Phuntumart V."/>
            <person name="Putnam N.H."/>
            <person name="Rash S."/>
            <person name="Rose J.K."/>
            <person name="Sakihama Y."/>
            <person name="Salamov A.A."/>
            <person name="Savidor A."/>
            <person name="Scheuring C.F."/>
            <person name="Smith B.M."/>
            <person name="Sobral B.W."/>
            <person name="Terry A."/>
            <person name="Torto-Alalibo T.A."/>
            <person name="Win J."/>
            <person name="Xu Z."/>
            <person name="Zhang H."/>
            <person name="Grigoriev I.V."/>
            <person name="Rokhsar D.S."/>
            <person name="Boore J.L."/>
        </authorList>
    </citation>
    <scope>NUCLEOTIDE SEQUENCE [LARGE SCALE GENOMIC DNA]</scope>
    <source>
        <strain evidence="2 3">P6497</strain>
    </source>
</reference>
<dbReference type="AlphaFoldDB" id="G4Z8B2"/>
<evidence type="ECO:0000256" key="1">
    <source>
        <dbReference type="SAM" id="MobiDB-lite"/>
    </source>
</evidence>
<evidence type="ECO:0008006" key="4">
    <source>
        <dbReference type="Google" id="ProtNLM"/>
    </source>
</evidence>
<name>G4Z8B2_PHYSP</name>
<feature type="region of interest" description="Disordered" evidence="1">
    <location>
        <begin position="326"/>
        <end position="350"/>
    </location>
</feature>
<feature type="compositionally biased region" description="Basic and acidic residues" evidence="1">
    <location>
        <begin position="91"/>
        <end position="102"/>
    </location>
</feature>
<dbReference type="InParanoid" id="G4Z8B2"/>
<feature type="compositionally biased region" description="Polar residues" evidence="1">
    <location>
        <begin position="81"/>
        <end position="90"/>
    </location>
</feature>
<protein>
    <recommendedName>
        <fullName evidence="4">M96 mating-specific protein family</fullName>
    </recommendedName>
</protein>
<evidence type="ECO:0000313" key="2">
    <source>
        <dbReference type="EMBL" id="EGZ21085.1"/>
    </source>
</evidence>
<proteinExistence type="predicted"/>
<dbReference type="EMBL" id="JH159153">
    <property type="protein sequence ID" value="EGZ21085.1"/>
    <property type="molecule type" value="Genomic_DNA"/>
</dbReference>
<feature type="compositionally biased region" description="Basic and acidic residues" evidence="1">
    <location>
        <begin position="21"/>
        <end position="35"/>
    </location>
</feature>
<keyword evidence="3" id="KW-1185">Reference proteome</keyword>
<dbReference type="RefSeq" id="XP_009523802.1">
    <property type="nucleotide sequence ID" value="XM_009525507.1"/>
</dbReference>
<sequence>MDQAPAFSEMLEFFNDFLAEEHPEISAPSEHEGKVPARAASSNQEEWPNGGNVHDSDEDGWEEGYAVGDVGEAAEKESLDDGQTSCGSSDTTDKLLRAETPESARGSNRYQKEELKYLKHRADENPASQPRRRRKLTTNAFTKEIHAELAKEYLRMARVMPITGVAEFTTDCHSVRVKSKRDPTAPKGDVLRVEMLVARRFPFSFEAVAGVIWAFLSDASNLTKMGGMRCEVETSDNSMFATTTYSFPVGERSAEIRSTTAFKRILASDFVSMNWISEGEVRAKRGTKSAFKVLEKGWTKIEALPGHDSGCILRTVTQLNPTISAVDDEDADSDQSRSPLTDPDDDGTHSEEIGVLSELILGSYAKATGRIYAEVQNVLMQQILNQTK</sequence>
<accession>G4Z8B2</accession>
<dbReference type="GeneID" id="20648727"/>
<evidence type="ECO:0000313" key="3">
    <source>
        <dbReference type="Proteomes" id="UP000002640"/>
    </source>
</evidence>
<dbReference type="Proteomes" id="UP000002640">
    <property type="component" value="Unassembled WGS sequence"/>
</dbReference>
<dbReference type="KEGG" id="psoj:PHYSODRAFT_345608"/>